<protein>
    <recommendedName>
        <fullName evidence="16">Pre-mRNA-processing factor 40 homolog A</fullName>
    </recommendedName>
    <alternativeName>
        <fullName evidence="18">Formin-binding protein 11</fullName>
    </alternativeName>
    <alternativeName>
        <fullName evidence="20">Formin-binding protein 3</fullName>
    </alternativeName>
    <alternativeName>
        <fullName evidence="17">Huntingtin yeast partner C</fullName>
    </alternativeName>
    <alternativeName>
        <fullName evidence="19">Huntingtin-interacting protein C</fullName>
    </alternativeName>
    <alternativeName>
        <fullName evidence="15">Pre-mRNA-processing factor 40 homolog B</fullName>
    </alternativeName>
</protein>
<feature type="domain" description="WW" evidence="23">
    <location>
        <begin position="43"/>
        <end position="70"/>
    </location>
</feature>
<dbReference type="PROSITE" id="PS01159">
    <property type="entry name" value="WW_DOMAIN_1"/>
    <property type="match status" value="2"/>
</dbReference>
<dbReference type="InterPro" id="IPR036517">
    <property type="entry name" value="FF_domain_sf"/>
</dbReference>
<evidence type="ECO:0000256" key="6">
    <source>
        <dbReference type="ARBA" id="ARBA00022664"/>
    </source>
</evidence>
<keyword evidence="3" id="KW-0488">Methylation</keyword>
<evidence type="ECO:0000256" key="1">
    <source>
        <dbReference type="ARBA" id="ARBA00004109"/>
    </source>
</evidence>
<evidence type="ECO:0000256" key="12">
    <source>
        <dbReference type="ARBA" id="ARBA00057440"/>
    </source>
</evidence>
<comment type="similarity">
    <text evidence="13">Belongs to the PRPF40 family.</text>
</comment>
<dbReference type="FunFam" id="1.10.10.440:FF:000003">
    <property type="entry name" value="Pre-mRNA processing factor 40 homolog A"/>
    <property type="match status" value="1"/>
</dbReference>
<keyword evidence="10" id="KW-0508">mRNA splicing</keyword>
<dbReference type="CDD" id="cd00201">
    <property type="entry name" value="WW"/>
    <property type="match status" value="2"/>
</dbReference>
<dbReference type="FunFam" id="1.10.10.440:FF:000002">
    <property type="entry name" value="pre-mRNA-processing factor 40 homolog A isoform X1"/>
    <property type="match status" value="1"/>
</dbReference>
<evidence type="ECO:0000256" key="3">
    <source>
        <dbReference type="ARBA" id="ARBA00022481"/>
    </source>
</evidence>
<feature type="region of interest" description="Disordered" evidence="22">
    <location>
        <begin position="715"/>
        <end position="805"/>
    </location>
</feature>
<accession>A0AAX7UB62</accession>
<keyword evidence="11" id="KW-0539">Nucleus</keyword>
<evidence type="ECO:0000313" key="26">
    <source>
        <dbReference type="Proteomes" id="UP000265100"/>
    </source>
</evidence>
<evidence type="ECO:0000256" key="13">
    <source>
        <dbReference type="ARBA" id="ARBA00061317"/>
    </source>
</evidence>
<feature type="compositionally biased region" description="Basic and acidic residues" evidence="22">
    <location>
        <begin position="739"/>
        <end position="765"/>
    </location>
</feature>
<keyword evidence="5" id="KW-0597">Phosphoprotein</keyword>
<evidence type="ECO:0000256" key="16">
    <source>
        <dbReference type="ARBA" id="ARBA00072041"/>
    </source>
</evidence>
<dbReference type="SMART" id="SM00456">
    <property type="entry name" value="WW"/>
    <property type="match status" value="2"/>
</dbReference>
<dbReference type="Pfam" id="PF00397">
    <property type="entry name" value="WW"/>
    <property type="match status" value="2"/>
</dbReference>
<keyword evidence="21" id="KW-0175">Coiled coil</keyword>
<dbReference type="SUPFAM" id="SSF51045">
    <property type="entry name" value="WW domain"/>
    <property type="match status" value="2"/>
</dbReference>
<keyword evidence="6" id="KW-0507">mRNA processing</keyword>
<feature type="domain" description="FF" evidence="24">
    <location>
        <begin position="256"/>
        <end position="310"/>
    </location>
</feature>
<name>A0AAX7UB62_ASTCA</name>
<dbReference type="Pfam" id="PF25432">
    <property type="entry name" value="FF_PRPF40A"/>
    <property type="match status" value="1"/>
</dbReference>
<keyword evidence="7" id="KW-0677">Repeat</keyword>
<feature type="domain" description="FF" evidence="24">
    <location>
        <begin position="390"/>
        <end position="450"/>
    </location>
</feature>
<evidence type="ECO:0000256" key="4">
    <source>
        <dbReference type="ARBA" id="ARBA00022499"/>
    </source>
</evidence>
<dbReference type="GO" id="GO:0071004">
    <property type="term" value="C:U2-type prespliceosome"/>
    <property type="evidence" value="ECO:0007669"/>
    <property type="project" value="TreeGrafter"/>
</dbReference>
<reference evidence="25" key="4">
    <citation type="submission" date="2025-09" db="UniProtKB">
        <authorList>
            <consortium name="Ensembl"/>
        </authorList>
    </citation>
    <scope>IDENTIFICATION</scope>
</reference>
<evidence type="ECO:0000256" key="9">
    <source>
        <dbReference type="ARBA" id="ARBA00022990"/>
    </source>
</evidence>
<reference evidence="26" key="2">
    <citation type="submission" date="2023-03" db="EMBL/GenBank/DDBJ databases">
        <authorList>
            <consortium name="Wellcome Sanger Institute Data Sharing"/>
        </authorList>
    </citation>
    <scope>NUCLEOTIDE SEQUENCE [LARGE SCALE GENOMIC DNA]</scope>
</reference>
<dbReference type="Proteomes" id="UP000265100">
    <property type="component" value="Chromosome 16"/>
</dbReference>
<feature type="region of interest" description="Disordered" evidence="22">
    <location>
        <begin position="137"/>
        <end position="156"/>
    </location>
</feature>
<dbReference type="PANTHER" id="PTHR11864:SF0">
    <property type="entry name" value="PRP40 PRE-MRNA PROCESSING FACTOR 40 HOMOLOG A (YEAST)"/>
    <property type="match status" value="1"/>
</dbReference>
<dbReference type="InterPro" id="IPR039726">
    <property type="entry name" value="Prp40-like"/>
</dbReference>
<feature type="region of interest" description="Disordered" evidence="22">
    <location>
        <begin position="666"/>
        <end position="696"/>
    </location>
</feature>
<dbReference type="AlphaFoldDB" id="A0AAX7UB62"/>
<dbReference type="SUPFAM" id="SSF81698">
    <property type="entry name" value="FF domain"/>
    <property type="match status" value="5"/>
</dbReference>
<evidence type="ECO:0000256" key="8">
    <source>
        <dbReference type="ARBA" id="ARBA00022843"/>
    </source>
</evidence>
<dbReference type="GO" id="GO:0016607">
    <property type="term" value="C:nuclear speck"/>
    <property type="evidence" value="ECO:0007669"/>
    <property type="project" value="UniProtKB-SubCell"/>
</dbReference>
<evidence type="ECO:0000256" key="11">
    <source>
        <dbReference type="ARBA" id="ARBA00023242"/>
    </source>
</evidence>
<evidence type="ECO:0000256" key="14">
    <source>
        <dbReference type="ARBA" id="ARBA00063790"/>
    </source>
</evidence>
<feature type="coiled-coil region" evidence="21">
    <location>
        <begin position="584"/>
        <end position="616"/>
    </location>
</feature>
<reference evidence="25" key="3">
    <citation type="submission" date="2025-08" db="UniProtKB">
        <authorList>
            <consortium name="Ensembl"/>
        </authorList>
    </citation>
    <scope>IDENTIFICATION</scope>
</reference>
<comment type="subcellular location">
    <subcellularLocation>
        <location evidence="1">Nucleus matrix</location>
    </subcellularLocation>
    <subcellularLocation>
        <location evidence="2">Nucleus speckle</location>
    </subcellularLocation>
</comment>
<dbReference type="GO" id="GO:0005685">
    <property type="term" value="C:U1 snRNP"/>
    <property type="evidence" value="ECO:0007669"/>
    <property type="project" value="TreeGrafter"/>
</dbReference>
<dbReference type="Ensembl" id="ENSACLT00000055492.1">
    <property type="protein sequence ID" value="ENSACLP00000067033.1"/>
    <property type="gene ID" value="ENSACLG00000014480.2"/>
</dbReference>
<dbReference type="GO" id="GO:0016363">
    <property type="term" value="C:nuclear matrix"/>
    <property type="evidence" value="ECO:0007669"/>
    <property type="project" value="UniProtKB-SubCell"/>
</dbReference>
<feature type="domain" description="FF" evidence="24">
    <location>
        <begin position="605"/>
        <end position="662"/>
    </location>
</feature>
<evidence type="ECO:0000259" key="24">
    <source>
        <dbReference type="PROSITE" id="PS51676"/>
    </source>
</evidence>
<evidence type="ECO:0000256" key="18">
    <source>
        <dbReference type="ARBA" id="ARBA00078214"/>
    </source>
</evidence>
<keyword evidence="8" id="KW-0832">Ubl conjugation</keyword>
<evidence type="ECO:0000256" key="10">
    <source>
        <dbReference type="ARBA" id="ARBA00023187"/>
    </source>
</evidence>
<evidence type="ECO:0000259" key="23">
    <source>
        <dbReference type="PROSITE" id="PS50020"/>
    </source>
</evidence>
<evidence type="ECO:0000256" key="17">
    <source>
        <dbReference type="ARBA" id="ARBA00075613"/>
    </source>
</evidence>
<gene>
    <name evidence="25" type="primary">PRPF40A</name>
</gene>
<dbReference type="PANTHER" id="PTHR11864">
    <property type="entry name" value="PRE-MRNA-PROCESSING PROTEIN PRP40"/>
    <property type="match status" value="1"/>
</dbReference>
<evidence type="ECO:0000256" key="15">
    <source>
        <dbReference type="ARBA" id="ARBA00072039"/>
    </source>
</evidence>
<dbReference type="FunFam" id="1.10.10.440:FF:000015">
    <property type="entry name" value="pre-mRNA-processing factor 40 homolog B isoform X2"/>
    <property type="match status" value="1"/>
</dbReference>
<keyword evidence="4" id="KW-1017">Isopeptide bond</keyword>
<dbReference type="PROSITE" id="PS50020">
    <property type="entry name" value="WW_DOMAIN_2"/>
    <property type="match status" value="2"/>
</dbReference>
<dbReference type="FunFam" id="1.10.10.440:FF:000009">
    <property type="entry name" value="pre-mRNA-processing factor 40 homolog A isoform X1"/>
    <property type="match status" value="1"/>
</dbReference>
<evidence type="ECO:0000256" key="20">
    <source>
        <dbReference type="ARBA" id="ARBA00080815"/>
    </source>
</evidence>
<comment type="function">
    <text evidence="12">Binds to WASL/N-WASP and suppresses its translocation from the nucleus to the cytoplasm, thereby inhibiting its cytoplasmic function. Plays a role in the regulation of cell morphology and cytoskeletal organization. Required in the control of cell shape and migration. May play a role in cytokinesis. May be involved in pre-mRNA splicing.</text>
</comment>
<keyword evidence="26" id="KW-1185">Reference proteome</keyword>
<dbReference type="GeneTree" id="ENSGT00930000150980"/>
<feature type="domain" description="FF" evidence="24">
    <location>
        <begin position="470"/>
        <end position="530"/>
    </location>
</feature>
<feature type="domain" description="FF" evidence="24">
    <location>
        <begin position="535"/>
        <end position="590"/>
    </location>
</feature>
<evidence type="ECO:0000256" key="5">
    <source>
        <dbReference type="ARBA" id="ARBA00022553"/>
    </source>
</evidence>
<dbReference type="Gene3D" id="1.10.10.440">
    <property type="entry name" value="FF domain"/>
    <property type="match status" value="5"/>
</dbReference>
<feature type="compositionally biased region" description="Polar residues" evidence="22">
    <location>
        <begin position="138"/>
        <end position="149"/>
    </location>
</feature>
<dbReference type="FunFam" id="1.10.10.440:FF:000011">
    <property type="entry name" value="pre-mRNA-processing factor 40 homolog A isoform X1"/>
    <property type="match status" value="1"/>
</dbReference>
<feature type="coiled-coil region" evidence="21">
    <location>
        <begin position="441"/>
        <end position="473"/>
    </location>
</feature>
<keyword evidence="9" id="KW-0007">Acetylation</keyword>
<dbReference type="Pfam" id="PF01846">
    <property type="entry name" value="FF"/>
    <property type="match status" value="3"/>
</dbReference>
<comment type="subunit">
    <text evidence="14">Interacts with the N-terminus of HD.</text>
</comment>
<feature type="compositionally biased region" description="Basic residues" evidence="22">
    <location>
        <begin position="670"/>
        <end position="693"/>
    </location>
</feature>
<reference evidence="25 26" key="1">
    <citation type="submission" date="2018-05" db="EMBL/GenBank/DDBJ databases">
        <authorList>
            <person name="Datahose"/>
        </authorList>
    </citation>
    <scope>NUCLEOTIDE SEQUENCE</scope>
</reference>
<evidence type="ECO:0000256" key="7">
    <source>
        <dbReference type="ARBA" id="ARBA00022737"/>
    </source>
</evidence>
<proteinExistence type="inferred from homology"/>
<feature type="domain" description="FF" evidence="24">
    <location>
        <begin position="323"/>
        <end position="377"/>
    </location>
</feature>
<evidence type="ECO:0000256" key="2">
    <source>
        <dbReference type="ARBA" id="ARBA00004324"/>
    </source>
</evidence>
<evidence type="ECO:0000313" key="25">
    <source>
        <dbReference type="Ensembl" id="ENSACLP00000067033.1"/>
    </source>
</evidence>
<sequence>MPGMMPPMMPGMMMPPRIPAAAVQPTGPVTLFTMFLECSKSVWTEHKSLDGKTYYYNTETKQSTWEKPDELKSPAEQMLSKCPWKEYKSDTGKPYYYNSQTKESRWTKPKELEDLEDNVAPAATVVEAETAVVVSEEQPSQAAVTQTPEVKTADAPVASSETSAATEAVASAMTCLPVWLSPSIPAVVVEVDYESEGVVINKWTQSQPHCCSHRSGTAVLVRVMHDNNSSANEKSVEVVKEERPELQKKTYKWNTKEEAKQAFKELLKEKGVSSNSSWEQAMKLIINDPRYSALPKLSEKKQAFNAYKVQTEKEEKEEARIKYKESKETFQRFLENHEKMTSTTRYKKAEQMFGELEVWSCVPERDRLEIYEDVLFYLAKKEKEQAKQLRKRNWEALKNILDNMANVTYRTTWSEAQQYLLDNPTFAEDEELQNMDKEDALICFEEHIRALEKEEEEEKQKTLLRERRRQRKNREAFQKFLDELHDHGQLHSMSAWMEMYPTLSSDIRFANMLGQPGSTPLDLFKFYVEDLKARYHDEKRIIKDILKDKGFLVEVNTSFDDFGSVISSDKRATTLDAGNIKLAFNSLLEKAEAREREREKEEARKMKRKEAAFKNMLKQATPPLEPETTWEGVRERFLKEPAFEDVTLESERKRIFKDFMHVLEHECQHHHSRTKKHSKKSKKHHRKRSRSRSVRREKVPQCVFIDMFYLKTERSYKKSKKHKKKGKKRRHKSVSVQEETNREKEVEKEKENDKSRGKSRSESKQKSPKRKAAKEEGGWDTSGSELSEGELEKRRRNLLEQLDAP</sequence>
<dbReference type="FunFam" id="2.20.70.10:FF:000102">
    <property type="entry name" value="Pre-mRNA-processing factor 40 homolog B"/>
    <property type="match status" value="1"/>
</dbReference>
<dbReference type="Gene3D" id="2.20.70.10">
    <property type="match status" value="2"/>
</dbReference>
<feature type="compositionally biased region" description="Basic residues" evidence="22">
    <location>
        <begin position="717"/>
        <end position="733"/>
    </location>
</feature>
<evidence type="ECO:0000256" key="19">
    <source>
        <dbReference type="ARBA" id="ARBA00080326"/>
    </source>
</evidence>
<dbReference type="SMART" id="SM00441">
    <property type="entry name" value="FF"/>
    <property type="match status" value="4"/>
</dbReference>
<evidence type="ECO:0000256" key="22">
    <source>
        <dbReference type="SAM" id="MobiDB-lite"/>
    </source>
</evidence>
<dbReference type="InterPro" id="IPR036020">
    <property type="entry name" value="WW_dom_sf"/>
</dbReference>
<dbReference type="InterPro" id="IPR002713">
    <property type="entry name" value="FF_domain"/>
</dbReference>
<dbReference type="GO" id="GO:0045292">
    <property type="term" value="P:mRNA cis splicing, via spliceosome"/>
    <property type="evidence" value="ECO:0007669"/>
    <property type="project" value="InterPro"/>
</dbReference>
<dbReference type="InterPro" id="IPR001202">
    <property type="entry name" value="WW_dom"/>
</dbReference>
<organism evidence="25 26">
    <name type="scientific">Astatotilapia calliptera</name>
    <name type="common">Eastern happy</name>
    <name type="synonym">Chromis callipterus</name>
    <dbReference type="NCBI Taxonomy" id="8154"/>
    <lineage>
        <taxon>Eukaryota</taxon>
        <taxon>Metazoa</taxon>
        <taxon>Chordata</taxon>
        <taxon>Craniata</taxon>
        <taxon>Vertebrata</taxon>
        <taxon>Euteleostomi</taxon>
        <taxon>Actinopterygii</taxon>
        <taxon>Neopterygii</taxon>
        <taxon>Teleostei</taxon>
        <taxon>Neoteleostei</taxon>
        <taxon>Acanthomorphata</taxon>
        <taxon>Ovalentaria</taxon>
        <taxon>Cichlomorphae</taxon>
        <taxon>Cichliformes</taxon>
        <taxon>Cichlidae</taxon>
        <taxon>African cichlids</taxon>
        <taxon>Pseudocrenilabrinae</taxon>
        <taxon>Haplochromini</taxon>
        <taxon>Astatotilapia</taxon>
    </lineage>
</organism>
<dbReference type="GO" id="GO:0003723">
    <property type="term" value="F:RNA binding"/>
    <property type="evidence" value="ECO:0007669"/>
    <property type="project" value="TreeGrafter"/>
</dbReference>
<evidence type="ECO:0000256" key="21">
    <source>
        <dbReference type="SAM" id="Coils"/>
    </source>
</evidence>
<dbReference type="PROSITE" id="PS51676">
    <property type="entry name" value="FF"/>
    <property type="match status" value="6"/>
</dbReference>
<feature type="domain" description="WW" evidence="23">
    <location>
        <begin position="83"/>
        <end position="111"/>
    </location>
</feature>